<protein>
    <recommendedName>
        <fullName evidence="6">C2H2-type domain-containing protein</fullName>
    </recommendedName>
</protein>
<evidence type="ECO:0000256" key="1">
    <source>
        <dbReference type="ARBA" id="ARBA00022722"/>
    </source>
</evidence>
<keyword evidence="2" id="KW-0378">Hydrolase</keyword>
<dbReference type="InterPro" id="IPR047021">
    <property type="entry name" value="REXO1/3/4-like"/>
</dbReference>
<keyword evidence="3" id="KW-0269">Exonuclease</keyword>
<dbReference type="SMART" id="SM00355">
    <property type="entry name" value="ZnF_C2H2"/>
    <property type="match status" value="2"/>
</dbReference>
<name>A0A1V6UJI6_9EURO</name>
<feature type="region of interest" description="Disordered" evidence="5">
    <location>
        <begin position="308"/>
        <end position="404"/>
    </location>
</feature>
<feature type="compositionally biased region" description="Polar residues" evidence="5">
    <location>
        <begin position="335"/>
        <end position="344"/>
    </location>
</feature>
<feature type="region of interest" description="Disordered" evidence="5">
    <location>
        <begin position="109"/>
        <end position="191"/>
    </location>
</feature>
<evidence type="ECO:0000256" key="3">
    <source>
        <dbReference type="ARBA" id="ARBA00022839"/>
    </source>
</evidence>
<dbReference type="AlphaFoldDB" id="A0A1V6UJI6"/>
<proteinExistence type="predicted"/>
<keyword evidence="4" id="KW-0863">Zinc-finger</keyword>
<dbReference type="SUPFAM" id="SSF53098">
    <property type="entry name" value="Ribonuclease H-like"/>
    <property type="match status" value="1"/>
</dbReference>
<dbReference type="PROSITE" id="PS00028">
    <property type="entry name" value="ZINC_FINGER_C2H2_1"/>
    <property type="match status" value="1"/>
</dbReference>
<evidence type="ECO:0000313" key="8">
    <source>
        <dbReference type="Proteomes" id="UP000191500"/>
    </source>
</evidence>
<keyword evidence="4" id="KW-0862">Zinc</keyword>
<dbReference type="Gene3D" id="3.30.160.60">
    <property type="entry name" value="Classic Zinc Finger"/>
    <property type="match status" value="1"/>
</dbReference>
<dbReference type="InterPro" id="IPR013087">
    <property type="entry name" value="Znf_C2H2_type"/>
</dbReference>
<feature type="compositionally biased region" description="Low complexity" evidence="5">
    <location>
        <begin position="370"/>
        <end position="395"/>
    </location>
</feature>
<dbReference type="Gene3D" id="3.30.420.10">
    <property type="entry name" value="Ribonuclease H-like superfamily/Ribonuclease H"/>
    <property type="match status" value="1"/>
</dbReference>
<dbReference type="GO" id="GO:0000027">
    <property type="term" value="P:ribosomal large subunit assembly"/>
    <property type="evidence" value="ECO:0007669"/>
    <property type="project" value="TreeGrafter"/>
</dbReference>
<dbReference type="GO" id="GO:0005634">
    <property type="term" value="C:nucleus"/>
    <property type="evidence" value="ECO:0007669"/>
    <property type="project" value="TreeGrafter"/>
</dbReference>
<dbReference type="PROSITE" id="PS50157">
    <property type="entry name" value="ZINC_FINGER_C2H2_2"/>
    <property type="match status" value="1"/>
</dbReference>
<dbReference type="GO" id="GO:0008270">
    <property type="term" value="F:zinc ion binding"/>
    <property type="evidence" value="ECO:0007669"/>
    <property type="project" value="UniProtKB-KW"/>
</dbReference>
<evidence type="ECO:0000313" key="7">
    <source>
        <dbReference type="EMBL" id="OQE38612.1"/>
    </source>
</evidence>
<feature type="region of interest" description="Disordered" evidence="5">
    <location>
        <begin position="669"/>
        <end position="706"/>
    </location>
</feature>
<keyword evidence="1" id="KW-0540">Nuclease</keyword>
<dbReference type="GO" id="GO:0006364">
    <property type="term" value="P:rRNA processing"/>
    <property type="evidence" value="ECO:0007669"/>
    <property type="project" value="TreeGrafter"/>
</dbReference>
<feature type="compositionally biased region" description="Low complexity" evidence="5">
    <location>
        <begin position="695"/>
        <end position="706"/>
    </location>
</feature>
<feature type="compositionally biased region" description="Pro residues" evidence="5">
    <location>
        <begin position="161"/>
        <end position="189"/>
    </location>
</feature>
<dbReference type="PANTHER" id="PTHR12801">
    <property type="entry name" value="RNA EXONUCLEASE REXO1 / RECO3 FAMILY MEMBER-RELATED"/>
    <property type="match status" value="1"/>
</dbReference>
<evidence type="ECO:0000256" key="4">
    <source>
        <dbReference type="PROSITE-ProRule" id="PRU00042"/>
    </source>
</evidence>
<evidence type="ECO:0000256" key="2">
    <source>
        <dbReference type="ARBA" id="ARBA00022801"/>
    </source>
</evidence>
<dbReference type="InterPro" id="IPR013520">
    <property type="entry name" value="Ribonucl_H"/>
</dbReference>
<keyword evidence="4" id="KW-0479">Metal-binding</keyword>
<feature type="compositionally biased region" description="Basic residues" evidence="5">
    <location>
        <begin position="673"/>
        <end position="683"/>
    </location>
</feature>
<feature type="compositionally biased region" description="Polar residues" evidence="5">
    <location>
        <begin position="352"/>
        <end position="362"/>
    </location>
</feature>
<reference evidence="8" key="1">
    <citation type="journal article" date="2017" name="Nat. Microbiol.">
        <title>Global analysis of biosynthetic gene clusters reveals vast potential of secondary metabolite production in Penicillium species.</title>
        <authorList>
            <person name="Nielsen J.C."/>
            <person name="Grijseels S."/>
            <person name="Prigent S."/>
            <person name="Ji B."/>
            <person name="Dainat J."/>
            <person name="Nielsen K.F."/>
            <person name="Frisvad J.C."/>
            <person name="Workman M."/>
            <person name="Nielsen J."/>
        </authorList>
    </citation>
    <scope>NUCLEOTIDE SEQUENCE [LARGE SCALE GENOMIC DNA]</scope>
    <source>
        <strain evidence="8">IBT 31321</strain>
    </source>
</reference>
<dbReference type="SMART" id="SM00479">
    <property type="entry name" value="EXOIII"/>
    <property type="match status" value="1"/>
</dbReference>
<comment type="caution">
    <text evidence="7">The sequence shown here is derived from an EMBL/GenBank/DDBJ whole genome shotgun (WGS) entry which is preliminary data.</text>
</comment>
<dbReference type="Proteomes" id="UP000191500">
    <property type="component" value="Unassembled WGS sequence"/>
</dbReference>
<dbReference type="STRING" id="36646.A0A1V6UJI6"/>
<organism evidence="7 8">
    <name type="scientific">Penicillium coprophilum</name>
    <dbReference type="NCBI Taxonomy" id="36646"/>
    <lineage>
        <taxon>Eukaryota</taxon>
        <taxon>Fungi</taxon>
        <taxon>Dikarya</taxon>
        <taxon>Ascomycota</taxon>
        <taxon>Pezizomycotina</taxon>
        <taxon>Eurotiomycetes</taxon>
        <taxon>Eurotiomycetidae</taxon>
        <taxon>Eurotiales</taxon>
        <taxon>Aspergillaceae</taxon>
        <taxon>Penicillium</taxon>
    </lineage>
</organism>
<feature type="domain" description="C2H2-type" evidence="6">
    <location>
        <begin position="48"/>
        <end position="75"/>
    </location>
</feature>
<sequence>MARKSSGTNKPAHKPVQRTCYHCPECPDRRFKTEQGFNDHVKFVHGIFSCPKCDKLFAAAGDLACHRRDAGHNKPGLALKEHSTFQPASLAETSNSSPVRSPVRLEQISAQTRPSTGQHGQASTLNSRDPSVESCRESPNQYLQAGEDTVPSERQAFRPGPEGPPPRFRGLPPPHPSLPPRPQFVPQPQPQAHVFKSQRWAAQAQAHFFQPQHHFVAPQYLVLYAQPPFAQPHPHLVGYQAEIQRAHAQTYQGQAQMIQTPLQAAQSPVEVRQAPSHIYETHPRVHRAPVQAYQPFYQPNQAWFQVRQPPAQNPQSPGQPPAQSPAQERRLPENHSASPESPGNHSYPPVQPSDQAEQTFQPPTHLPAKDATTAEANAPTTTAASSTNDAPSSPTIQPPASAPNFSLAYGEMEHRWTNLEEPEQNLLHKYILGRCHSTARLRCQGYEGAKFSDTTSCLKRGEPHQIHNFARLSTNRRKAIVLNCETIKPAKTSPKLAFITAVDFLTGEVLINSYVKPSGKVTSWPTPVGGITKEDVDAAIADGKAFTSNSDARKALKSFMDCDTVLIGHGLHHAMRTLDLLHGRIVDTALVTGEAAFLNFAAKHELPRVWGLEQLAREILDIEIQKGPSGQNSLVDALAAREILIWCLRGPECLRAWAEKARIQFEVAQQEKKKNKKKKKKRAASAADSGEKADAGGAAANQGQGK</sequence>
<dbReference type="InterPro" id="IPR012337">
    <property type="entry name" value="RNaseH-like_sf"/>
</dbReference>
<dbReference type="GO" id="GO:0004527">
    <property type="term" value="F:exonuclease activity"/>
    <property type="evidence" value="ECO:0007669"/>
    <property type="project" value="UniProtKB-KW"/>
</dbReference>
<keyword evidence="8" id="KW-1185">Reference proteome</keyword>
<dbReference type="EMBL" id="MDDG01000008">
    <property type="protein sequence ID" value="OQE38612.1"/>
    <property type="molecule type" value="Genomic_DNA"/>
</dbReference>
<gene>
    <name evidence="7" type="ORF">PENCOP_c008G04305</name>
</gene>
<evidence type="ECO:0000256" key="5">
    <source>
        <dbReference type="SAM" id="MobiDB-lite"/>
    </source>
</evidence>
<evidence type="ECO:0000259" key="6">
    <source>
        <dbReference type="PROSITE" id="PS50157"/>
    </source>
</evidence>
<dbReference type="InterPro" id="IPR036397">
    <property type="entry name" value="RNaseH_sf"/>
</dbReference>
<feature type="compositionally biased region" description="Polar residues" evidence="5">
    <location>
        <begin position="109"/>
        <end position="129"/>
    </location>
</feature>
<dbReference type="GO" id="GO:0003676">
    <property type="term" value="F:nucleic acid binding"/>
    <property type="evidence" value="ECO:0007669"/>
    <property type="project" value="InterPro"/>
</dbReference>
<accession>A0A1V6UJI6</accession>
<dbReference type="PANTHER" id="PTHR12801:SF114">
    <property type="entry name" value="EXONUCLEASE, PUTATIVE (AFU_ORTHOLOGUE AFUA_7G00870)-RELATED"/>
    <property type="match status" value="1"/>
</dbReference>